<evidence type="ECO:0000313" key="2">
    <source>
        <dbReference type="Proteomes" id="UP000789901"/>
    </source>
</evidence>
<sequence>QELKEKLYSALRSKAEINDLSEKLLTKYLEQEEEFQQSQKALSISKAKILSLEAKIRELEYKLEDPFFLIKPKKNL</sequence>
<dbReference type="EMBL" id="CAJVQB010051138">
    <property type="protein sequence ID" value="CAG8835276.1"/>
    <property type="molecule type" value="Genomic_DNA"/>
</dbReference>
<dbReference type="Proteomes" id="UP000789901">
    <property type="component" value="Unassembled WGS sequence"/>
</dbReference>
<evidence type="ECO:0000313" key="1">
    <source>
        <dbReference type="EMBL" id="CAG8835276.1"/>
    </source>
</evidence>
<proteinExistence type="predicted"/>
<comment type="caution">
    <text evidence="1">The sequence shown here is derived from an EMBL/GenBank/DDBJ whole genome shotgun (WGS) entry which is preliminary data.</text>
</comment>
<accession>A0ABN7WMU0</accession>
<keyword evidence="2" id="KW-1185">Reference proteome</keyword>
<gene>
    <name evidence="1" type="ORF">GMARGA_LOCUS32490</name>
</gene>
<name>A0ABN7WMU0_GIGMA</name>
<organism evidence="1 2">
    <name type="scientific">Gigaspora margarita</name>
    <dbReference type="NCBI Taxonomy" id="4874"/>
    <lineage>
        <taxon>Eukaryota</taxon>
        <taxon>Fungi</taxon>
        <taxon>Fungi incertae sedis</taxon>
        <taxon>Mucoromycota</taxon>
        <taxon>Glomeromycotina</taxon>
        <taxon>Glomeromycetes</taxon>
        <taxon>Diversisporales</taxon>
        <taxon>Gigasporaceae</taxon>
        <taxon>Gigaspora</taxon>
    </lineage>
</organism>
<feature type="non-terminal residue" evidence="1">
    <location>
        <position position="1"/>
    </location>
</feature>
<reference evidence="1 2" key="1">
    <citation type="submission" date="2021-06" db="EMBL/GenBank/DDBJ databases">
        <authorList>
            <person name="Kallberg Y."/>
            <person name="Tangrot J."/>
            <person name="Rosling A."/>
        </authorList>
    </citation>
    <scope>NUCLEOTIDE SEQUENCE [LARGE SCALE GENOMIC DNA]</scope>
    <source>
        <strain evidence="1 2">120-4 pot B 10/14</strain>
    </source>
</reference>
<protein>
    <submittedName>
        <fullName evidence="1">13247_t:CDS:1</fullName>
    </submittedName>
</protein>
<feature type="non-terminal residue" evidence="1">
    <location>
        <position position="76"/>
    </location>
</feature>